<protein>
    <submittedName>
        <fullName evidence="3">Acidic repeat-containing protein-like</fullName>
    </submittedName>
</protein>
<dbReference type="WBParaSite" id="Hba_15071">
    <property type="protein sequence ID" value="Hba_15071"/>
    <property type="gene ID" value="Hba_15071"/>
</dbReference>
<evidence type="ECO:0000256" key="1">
    <source>
        <dbReference type="SAM" id="MobiDB-lite"/>
    </source>
</evidence>
<sequence>MNDIMMNEICAEDDKIDVAEEVIEDVVSILTNVVEEVDESELTDIQFSLEERNKNFGNNDERKEVHLEEINESTDDQNSLRLSTELSDDNNLEDLRINDKMAEHDSKLKDNFEEEDIDDSAQTAVDETLESEQIKDSSPTPGSIRDNEEVGSDSLAELTTDILSEAYIPPFPSTPSMSIMYADTTSDEDSDDEQEREIMPPVQRPEKPMQEDGVTMISVEENGKAEIITSMVKVTLDAGEMVTDDEFSEKLI</sequence>
<feature type="region of interest" description="Disordered" evidence="1">
    <location>
        <begin position="109"/>
        <end position="152"/>
    </location>
</feature>
<reference evidence="3" key="1">
    <citation type="submission" date="2016-11" db="UniProtKB">
        <authorList>
            <consortium name="WormBaseParasite"/>
        </authorList>
    </citation>
    <scope>IDENTIFICATION</scope>
</reference>
<feature type="compositionally biased region" description="Acidic residues" evidence="1">
    <location>
        <begin position="185"/>
        <end position="195"/>
    </location>
</feature>
<dbReference type="Proteomes" id="UP000095283">
    <property type="component" value="Unplaced"/>
</dbReference>
<accession>A0A1I7XBK9</accession>
<proteinExistence type="predicted"/>
<feature type="compositionally biased region" description="Polar residues" evidence="1">
    <location>
        <begin position="76"/>
        <end position="85"/>
    </location>
</feature>
<organism evidence="2 3">
    <name type="scientific">Heterorhabditis bacteriophora</name>
    <name type="common">Entomopathogenic nematode worm</name>
    <dbReference type="NCBI Taxonomy" id="37862"/>
    <lineage>
        <taxon>Eukaryota</taxon>
        <taxon>Metazoa</taxon>
        <taxon>Ecdysozoa</taxon>
        <taxon>Nematoda</taxon>
        <taxon>Chromadorea</taxon>
        <taxon>Rhabditida</taxon>
        <taxon>Rhabditina</taxon>
        <taxon>Rhabditomorpha</taxon>
        <taxon>Strongyloidea</taxon>
        <taxon>Heterorhabditidae</taxon>
        <taxon>Heterorhabditis</taxon>
    </lineage>
</organism>
<feature type="region of interest" description="Disordered" evidence="1">
    <location>
        <begin position="184"/>
        <end position="211"/>
    </location>
</feature>
<evidence type="ECO:0000313" key="3">
    <source>
        <dbReference type="WBParaSite" id="Hba_15071"/>
    </source>
</evidence>
<name>A0A1I7XBK9_HETBA</name>
<feature type="region of interest" description="Disordered" evidence="1">
    <location>
        <begin position="68"/>
        <end position="87"/>
    </location>
</feature>
<keyword evidence="2" id="KW-1185">Reference proteome</keyword>
<dbReference type="AlphaFoldDB" id="A0A1I7XBK9"/>
<evidence type="ECO:0000313" key="2">
    <source>
        <dbReference type="Proteomes" id="UP000095283"/>
    </source>
</evidence>